<dbReference type="InterPro" id="IPR044865">
    <property type="entry name" value="MRH_dom"/>
</dbReference>
<keyword evidence="7" id="KW-1015">Disulfide bond</keyword>
<dbReference type="Proteomes" id="UP000681722">
    <property type="component" value="Unassembled WGS sequence"/>
</dbReference>
<evidence type="ECO:0000256" key="3">
    <source>
        <dbReference type="ARBA" id="ARBA00022692"/>
    </source>
</evidence>
<comment type="subcellular location">
    <subcellularLocation>
        <location evidence="1">Endomembrane system</location>
    </subcellularLocation>
</comment>
<dbReference type="GO" id="GO:0000139">
    <property type="term" value="C:Golgi membrane"/>
    <property type="evidence" value="ECO:0007669"/>
    <property type="project" value="UniProtKB-SubCell"/>
</dbReference>
<dbReference type="PROSITE" id="PS51914">
    <property type="entry name" value="MRH"/>
    <property type="match status" value="1"/>
</dbReference>
<keyword evidence="13" id="KW-1185">Reference proteome</keyword>
<keyword evidence="5 8" id="KW-1133">Transmembrane helix</keyword>
<reference evidence="11" key="1">
    <citation type="submission" date="2021-02" db="EMBL/GenBank/DDBJ databases">
        <authorList>
            <person name="Nowell W R."/>
        </authorList>
    </citation>
    <scope>NUCLEOTIDE SEQUENCE</scope>
</reference>
<evidence type="ECO:0000256" key="9">
    <source>
        <dbReference type="SAM" id="SignalP"/>
    </source>
</evidence>
<dbReference type="Gene3D" id="2.70.130.10">
    <property type="entry name" value="Mannose-6-phosphate receptor binding domain"/>
    <property type="match status" value="2"/>
</dbReference>
<evidence type="ECO:0000256" key="1">
    <source>
        <dbReference type="ARBA" id="ARBA00004308"/>
    </source>
</evidence>
<feature type="transmembrane region" description="Helical" evidence="8">
    <location>
        <begin position="315"/>
        <end position="339"/>
    </location>
</feature>
<dbReference type="Proteomes" id="UP000663829">
    <property type="component" value="Unassembled WGS sequence"/>
</dbReference>
<comment type="caution">
    <text evidence="11">The sequence shown here is derived from an EMBL/GenBank/DDBJ whole genome shotgun (WGS) entry which is preliminary data.</text>
</comment>
<dbReference type="GO" id="GO:0005802">
    <property type="term" value="C:trans-Golgi network"/>
    <property type="evidence" value="ECO:0007669"/>
    <property type="project" value="TreeGrafter"/>
</dbReference>
<evidence type="ECO:0000256" key="2">
    <source>
        <dbReference type="ARBA" id="ARBA00022448"/>
    </source>
</evidence>
<proteinExistence type="predicted"/>
<keyword evidence="2" id="KW-0813">Transport</keyword>
<dbReference type="PANTHER" id="PTHR15071">
    <property type="entry name" value="MANNOSE-6-PHOSPHATE RECEPTOR FAMILY MEMBER"/>
    <property type="match status" value="1"/>
</dbReference>
<dbReference type="AlphaFoldDB" id="A0A813W9N4"/>
<evidence type="ECO:0000313" key="11">
    <source>
        <dbReference type="EMBL" id="CAF0850236.1"/>
    </source>
</evidence>
<feature type="chain" id="PRO_5035598314" description="MRH domain-containing protein" evidence="9">
    <location>
        <begin position="22"/>
        <end position="371"/>
    </location>
</feature>
<gene>
    <name evidence="11" type="ORF">GPM918_LOCUS6033</name>
    <name evidence="12" type="ORF">SRO942_LOCUS6033</name>
</gene>
<dbReference type="GO" id="GO:0010008">
    <property type="term" value="C:endosome membrane"/>
    <property type="evidence" value="ECO:0007669"/>
    <property type="project" value="UniProtKB-SubCell"/>
</dbReference>
<keyword evidence="6 8" id="KW-0472">Membrane</keyword>
<evidence type="ECO:0000256" key="6">
    <source>
        <dbReference type="ARBA" id="ARBA00023136"/>
    </source>
</evidence>
<evidence type="ECO:0000313" key="12">
    <source>
        <dbReference type="EMBL" id="CAF3637874.1"/>
    </source>
</evidence>
<evidence type="ECO:0000256" key="8">
    <source>
        <dbReference type="SAM" id="Phobius"/>
    </source>
</evidence>
<keyword evidence="4 9" id="KW-0732">Signal</keyword>
<evidence type="ECO:0000256" key="4">
    <source>
        <dbReference type="ARBA" id="ARBA00022729"/>
    </source>
</evidence>
<sequence length="371" mass="41139">MHSYVRISLLLLVKLALCVLGDNPCVYIGTQGIINLTLVGDSHGEPAFKDYGQSGMPDYYRYSYNPCYSFNELNCINSAGCQVAKDKSYSLTIGTQNSTSWIVSASGAASLVYKAGPKTMIVDLQCVDGPNQLIVNGEKTINEYHMTLQSKCACWNGCLPPKPVSNACFYIHPQLGTINLTSIGKTNGKPRFKDIKSTLLSSSLWSYNPCFQFTEYNCQNAAACQIDRKSKLANIIGEQDNVQWENIYTNPTIIYHTANRQRSLSVELICNDNKDASNDLEVIGEISGNEFYMKLRSKCACWNGCPSNKPSSSKFPLIVCGIGIIAIIFFVSLISCLIWSKPHSTLTRITKRYIIDEKAPILINDAKLIKH</sequence>
<dbReference type="InterPro" id="IPR009011">
    <property type="entry name" value="Man6P_isomerase_rcpt-bd_dom_sf"/>
</dbReference>
<evidence type="ECO:0000313" key="13">
    <source>
        <dbReference type="Proteomes" id="UP000663829"/>
    </source>
</evidence>
<keyword evidence="3 8" id="KW-0812">Transmembrane</keyword>
<organism evidence="11 13">
    <name type="scientific">Didymodactylos carnosus</name>
    <dbReference type="NCBI Taxonomy" id="1234261"/>
    <lineage>
        <taxon>Eukaryota</taxon>
        <taxon>Metazoa</taxon>
        <taxon>Spiralia</taxon>
        <taxon>Gnathifera</taxon>
        <taxon>Rotifera</taxon>
        <taxon>Eurotatoria</taxon>
        <taxon>Bdelloidea</taxon>
        <taxon>Philodinida</taxon>
        <taxon>Philodinidae</taxon>
        <taxon>Didymodactylos</taxon>
    </lineage>
</organism>
<dbReference type="EMBL" id="CAJOBC010000907">
    <property type="protein sequence ID" value="CAF3637874.1"/>
    <property type="molecule type" value="Genomic_DNA"/>
</dbReference>
<feature type="domain" description="MRH" evidence="10">
    <location>
        <begin position="166"/>
        <end position="303"/>
    </location>
</feature>
<evidence type="ECO:0000259" key="10">
    <source>
        <dbReference type="PROSITE" id="PS51914"/>
    </source>
</evidence>
<protein>
    <recommendedName>
        <fullName evidence="10">MRH domain-containing protein</fullName>
    </recommendedName>
</protein>
<feature type="signal peptide" evidence="9">
    <location>
        <begin position="1"/>
        <end position="21"/>
    </location>
</feature>
<dbReference type="SUPFAM" id="SSF50911">
    <property type="entry name" value="Mannose 6-phosphate receptor domain"/>
    <property type="match status" value="1"/>
</dbReference>
<dbReference type="PANTHER" id="PTHR15071:SF0">
    <property type="entry name" value="MANNOSE 6-PHOSPHATE RECEPTOR-LIKE PROTEIN 1"/>
    <property type="match status" value="1"/>
</dbReference>
<evidence type="ECO:0000256" key="5">
    <source>
        <dbReference type="ARBA" id="ARBA00022989"/>
    </source>
</evidence>
<dbReference type="EMBL" id="CAJNOQ010000907">
    <property type="protein sequence ID" value="CAF0850236.1"/>
    <property type="molecule type" value="Genomic_DNA"/>
</dbReference>
<dbReference type="OrthoDB" id="29460at2759"/>
<evidence type="ECO:0000256" key="7">
    <source>
        <dbReference type="ARBA" id="ARBA00023157"/>
    </source>
</evidence>
<accession>A0A813W9N4</accession>
<name>A0A813W9N4_9BILA</name>